<dbReference type="OrthoDB" id="10454864at2759"/>
<dbReference type="AlphaFoldDB" id="A0A4U5NFH0"/>
<evidence type="ECO:0000256" key="1">
    <source>
        <dbReference type="SAM" id="Phobius"/>
    </source>
</evidence>
<gene>
    <name evidence="2" type="ORF">L596_015304</name>
</gene>
<dbReference type="EMBL" id="AZBU02000004">
    <property type="protein sequence ID" value="TKR81436.1"/>
    <property type="molecule type" value="Genomic_DNA"/>
</dbReference>
<organism evidence="2">
    <name type="scientific">Steinernema carpocapsae</name>
    <name type="common">Entomopathogenic nematode</name>
    <dbReference type="NCBI Taxonomy" id="34508"/>
    <lineage>
        <taxon>Eukaryota</taxon>
        <taxon>Metazoa</taxon>
        <taxon>Ecdysozoa</taxon>
        <taxon>Nematoda</taxon>
        <taxon>Chromadorea</taxon>
        <taxon>Rhabditida</taxon>
        <taxon>Tylenchina</taxon>
        <taxon>Panagrolaimomorpha</taxon>
        <taxon>Strongyloidoidea</taxon>
        <taxon>Steinernematidae</taxon>
        <taxon>Steinernema</taxon>
    </lineage>
</organism>
<name>A0A4U5NFH0_STECR</name>
<reference evidence="2" key="3">
    <citation type="journal article" date="2019" name="G3 (Bethesda)">
        <title>Hybrid Assembly of the Genome of the Entomopathogenic Nematode Steinernema carpocapsae Identifies the X-Chromosome.</title>
        <authorList>
            <person name="Serra L."/>
            <person name="Macchietto M."/>
            <person name="Macias-Munoz A."/>
            <person name="McGill C.J."/>
            <person name="Rodriguez I.M."/>
            <person name="Rodriguez B."/>
            <person name="Murad R."/>
            <person name="Mortazavi A."/>
        </authorList>
    </citation>
    <scope>NUCLEOTIDE SEQUENCE</scope>
    <source>
        <strain evidence="2">ALL</strain>
    </source>
</reference>
<keyword evidence="1" id="KW-1133">Transmembrane helix</keyword>
<evidence type="ECO:0000313" key="2">
    <source>
        <dbReference type="EMBL" id="TKR81436.1"/>
    </source>
</evidence>
<comment type="caution">
    <text evidence="2">The sequence shown here is derived from an EMBL/GenBank/DDBJ whole genome shotgun (WGS) entry which is preliminary data.</text>
</comment>
<feature type="transmembrane region" description="Helical" evidence="1">
    <location>
        <begin position="117"/>
        <end position="135"/>
    </location>
</feature>
<keyword evidence="1" id="KW-0472">Membrane</keyword>
<proteinExistence type="predicted"/>
<reference evidence="2" key="1">
    <citation type="submission" date="2013-11" db="EMBL/GenBank/DDBJ databases">
        <authorList>
            <person name="Sternberg P."/>
            <person name="Dillman A."/>
            <person name="Macchietto M."/>
        </authorList>
    </citation>
    <scope>NUCLEOTIDE SEQUENCE</scope>
    <source>
        <strain evidence="2">ALL</strain>
    </source>
</reference>
<reference evidence="2" key="2">
    <citation type="journal article" date="2015" name="Genome Biol.">
        <title>Comparative genomics of Steinernema reveals deeply conserved gene regulatory networks.</title>
        <authorList>
            <person name="Dillman A.R."/>
            <person name="Macchietto M."/>
            <person name="Porter C.F."/>
            <person name="Rogers A."/>
            <person name="Williams B."/>
            <person name="Antoshechkin I."/>
            <person name="Lee M.M."/>
            <person name="Goodwin Z."/>
            <person name="Lu X."/>
            <person name="Lewis E.E."/>
            <person name="Goodrich-Blair H."/>
            <person name="Stock S.P."/>
            <person name="Adams B.J."/>
            <person name="Sternberg P.W."/>
            <person name="Mortazavi A."/>
        </authorList>
    </citation>
    <scope>NUCLEOTIDE SEQUENCE [LARGE SCALE GENOMIC DNA]</scope>
    <source>
        <strain evidence="2">ALL</strain>
    </source>
</reference>
<keyword evidence="1" id="KW-0812">Transmembrane</keyword>
<protein>
    <submittedName>
        <fullName evidence="2">Uncharacterized protein</fullName>
    </submittedName>
</protein>
<sequence length="188" mass="22160">MKLLFSVECAKIQVTESNFFSIYFSTLWEAIKAKLQEVKTYLETEIPKLLQKLELEIPKFVQTVETEVPKFVENLHLKEEFEEKTEAIVNATGKVKRYLGDLWETEFTSTVSNLRDVFLIILVLTVIALCAYLYLECFLFRKLFQLLSVIPRILFKGLRTVFRRVSKMRLKENYVHVYKDGKVYVNIV</sequence>
<accession>A0A4U5NFH0</accession>